<protein>
    <submittedName>
        <fullName evidence="12">Unannotated protein</fullName>
    </submittedName>
</protein>
<dbReference type="AlphaFoldDB" id="A0A6J7UNA4"/>
<dbReference type="PANTHER" id="PTHR30455:SF2">
    <property type="entry name" value="TRANSCRIPTIONAL REPRESSOR NRDR"/>
    <property type="match status" value="1"/>
</dbReference>
<dbReference type="GO" id="GO:0005524">
    <property type="term" value="F:ATP binding"/>
    <property type="evidence" value="ECO:0007669"/>
    <property type="project" value="UniProtKB-KW"/>
</dbReference>
<dbReference type="Pfam" id="PF22811">
    <property type="entry name" value="Zn_ribbon_NrdR"/>
    <property type="match status" value="1"/>
</dbReference>
<keyword evidence="5" id="KW-0238">DNA-binding</keyword>
<evidence type="ECO:0000256" key="5">
    <source>
        <dbReference type="ARBA" id="ARBA00023125"/>
    </source>
</evidence>
<keyword evidence="4" id="KW-0805">Transcription regulation</keyword>
<feature type="domain" description="ATP-cone" evidence="7">
    <location>
        <begin position="61"/>
        <end position="150"/>
    </location>
</feature>
<evidence type="ECO:0000259" key="7">
    <source>
        <dbReference type="PROSITE" id="PS51161"/>
    </source>
</evidence>
<dbReference type="InterPro" id="IPR005144">
    <property type="entry name" value="ATP-cone_dom"/>
</dbReference>
<dbReference type="EMBL" id="CAFBPW010000103">
    <property type="protein sequence ID" value="CAB5034632.1"/>
    <property type="molecule type" value="Genomic_DNA"/>
</dbReference>
<evidence type="ECO:0000256" key="3">
    <source>
        <dbReference type="ARBA" id="ARBA00022840"/>
    </source>
</evidence>
<dbReference type="InterPro" id="IPR003796">
    <property type="entry name" value="RNR_NrdR-like"/>
</dbReference>
<dbReference type="GO" id="GO:0003677">
    <property type="term" value="F:DNA binding"/>
    <property type="evidence" value="ECO:0007669"/>
    <property type="project" value="UniProtKB-KW"/>
</dbReference>
<dbReference type="InterPro" id="IPR055173">
    <property type="entry name" value="NrdR-like_N"/>
</dbReference>
<sequence>MRDSCRNGSVPEMQCPACGALEDRVVDSRAADDGTSIRRRRQCEQCSERFTTFERVEEVLAVVVKRDGRRTPFDRSKIESGVRSACKGRPVEESAISALSAQVEDRISTTRGEVEAAQVGELVLEELRRLDPVAAVRFASVYKSFEDPEDFEREIQLLGQEGPADSSSAATPAGL</sequence>
<evidence type="ECO:0000313" key="12">
    <source>
        <dbReference type="EMBL" id="CAB5067369.1"/>
    </source>
</evidence>
<evidence type="ECO:0000256" key="2">
    <source>
        <dbReference type="ARBA" id="ARBA00022741"/>
    </source>
</evidence>
<evidence type="ECO:0000256" key="6">
    <source>
        <dbReference type="ARBA" id="ARBA00023163"/>
    </source>
</evidence>
<evidence type="ECO:0000313" key="11">
    <source>
        <dbReference type="EMBL" id="CAB5034632.1"/>
    </source>
</evidence>
<dbReference type="HAMAP" id="MF_00440">
    <property type="entry name" value="NrdR"/>
    <property type="match status" value="1"/>
</dbReference>
<evidence type="ECO:0000256" key="4">
    <source>
        <dbReference type="ARBA" id="ARBA00023015"/>
    </source>
</evidence>
<dbReference type="GO" id="GO:0045892">
    <property type="term" value="P:negative regulation of DNA-templated transcription"/>
    <property type="evidence" value="ECO:0007669"/>
    <property type="project" value="InterPro"/>
</dbReference>
<proteinExistence type="inferred from homology"/>
<dbReference type="PROSITE" id="PS51161">
    <property type="entry name" value="ATP_CONE"/>
    <property type="match status" value="1"/>
</dbReference>
<accession>A0A6J7UNA4</accession>
<keyword evidence="6" id="KW-0804">Transcription</keyword>
<reference evidence="12" key="1">
    <citation type="submission" date="2020-05" db="EMBL/GenBank/DDBJ databases">
        <authorList>
            <person name="Chiriac C."/>
            <person name="Salcher M."/>
            <person name="Ghai R."/>
            <person name="Kavagutti S V."/>
        </authorList>
    </citation>
    <scope>NUCLEOTIDE SEQUENCE</scope>
</reference>
<dbReference type="PANTHER" id="PTHR30455">
    <property type="entry name" value="TRANSCRIPTIONAL REPRESSOR NRDR"/>
    <property type="match status" value="1"/>
</dbReference>
<evidence type="ECO:0000313" key="10">
    <source>
        <dbReference type="EMBL" id="CAB4979468.1"/>
    </source>
</evidence>
<dbReference type="EMBL" id="CAFBQW010000131">
    <property type="protein sequence ID" value="CAB5067369.1"/>
    <property type="molecule type" value="Genomic_DNA"/>
</dbReference>
<keyword evidence="1" id="KW-0678">Repressor</keyword>
<dbReference type="EMBL" id="CAFAAQ010000098">
    <property type="protein sequence ID" value="CAB4810547.1"/>
    <property type="molecule type" value="Genomic_DNA"/>
</dbReference>
<dbReference type="NCBIfam" id="TIGR00244">
    <property type="entry name" value="transcriptional regulator NrdR"/>
    <property type="match status" value="1"/>
</dbReference>
<name>A0A6J7UNA4_9ZZZZ</name>
<dbReference type="EMBL" id="CAFBOG010000073">
    <property type="protein sequence ID" value="CAB4979468.1"/>
    <property type="molecule type" value="Genomic_DNA"/>
</dbReference>
<organism evidence="12">
    <name type="scientific">freshwater metagenome</name>
    <dbReference type="NCBI Taxonomy" id="449393"/>
    <lineage>
        <taxon>unclassified sequences</taxon>
        <taxon>metagenomes</taxon>
        <taxon>ecological metagenomes</taxon>
    </lineage>
</organism>
<keyword evidence="2" id="KW-0547">Nucleotide-binding</keyword>
<gene>
    <name evidence="8" type="ORF">UFOPK2582_00920</name>
    <name evidence="9" type="ORF">UFOPK3046_01125</name>
    <name evidence="10" type="ORF">UFOPK3914_00941</name>
    <name evidence="11" type="ORF">UFOPK4173_00998</name>
    <name evidence="12" type="ORF">UFOPK4354_01190</name>
</gene>
<dbReference type="EMBL" id="CAEZXS010000099">
    <property type="protein sequence ID" value="CAB4700429.1"/>
    <property type="molecule type" value="Genomic_DNA"/>
</dbReference>
<dbReference type="GO" id="GO:0008270">
    <property type="term" value="F:zinc ion binding"/>
    <property type="evidence" value="ECO:0007669"/>
    <property type="project" value="InterPro"/>
</dbReference>
<evidence type="ECO:0000313" key="9">
    <source>
        <dbReference type="EMBL" id="CAB4810547.1"/>
    </source>
</evidence>
<keyword evidence="3" id="KW-0067">ATP-binding</keyword>
<evidence type="ECO:0000256" key="1">
    <source>
        <dbReference type="ARBA" id="ARBA00022491"/>
    </source>
</evidence>
<dbReference type="Pfam" id="PF03477">
    <property type="entry name" value="ATP-cone"/>
    <property type="match status" value="1"/>
</dbReference>
<evidence type="ECO:0000313" key="8">
    <source>
        <dbReference type="EMBL" id="CAB4700429.1"/>
    </source>
</evidence>